<keyword evidence="2" id="KW-1003">Cell membrane</keyword>
<evidence type="ECO:0000256" key="5">
    <source>
        <dbReference type="ARBA" id="ARBA00023136"/>
    </source>
</evidence>
<dbReference type="PANTHER" id="PTHR36115">
    <property type="entry name" value="PROLINE-RICH ANTIGEN HOMOLOG-RELATED"/>
    <property type="match status" value="1"/>
</dbReference>
<evidence type="ECO:0000313" key="8">
    <source>
        <dbReference type="EMBL" id="PGH86932.1"/>
    </source>
</evidence>
<dbReference type="Pfam" id="PF06271">
    <property type="entry name" value="RDD"/>
    <property type="match status" value="1"/>
</dbReference>
<dbReference type="EMBL" id="NUFN01000002">
    <property type="protein sequence ID" value="PGH86932.1"/>
    <property type="molecule type" value="Genomic_DNA"/>
</dbReference>
<evidence type="ECO:0000256" key="2">
    <source>
        <dbReference type="ARBA" id="ARBA00022475"/>
    </source>
</evidence>
<dbReference type="GO" id="GO:0005886">
    <property type="term" value="C:plasma membrane"/>
    <property type="evidence" value="ECO:0007669"/>
    <property type="project" value="UniProtKB-SubCell"/>
</dbReference>
<feature type="transmembrane region" description="Helical" evidence="6">
    <location>
        <begin position="20"/>
        <end position="38"/>
    </location>
</feature>
<evidence type="ECO:0000256" key="3">
    <source>
        <dbReference type="ARBA" id="ARBA00022692"/>
    </source>
</evidence>
<evidence type="ECO:0000259" key="7">
    <source>
        <dbReference type="Pfam" id="PF06271"/>
    </source>
</evidence>
<evidence type="ECO:0000256" key="1">
    <source>
        <dbReference type="ARBA" id="ARBA00004651"/>
    </source>
</evidence>
<name>A0A9X7C311_BACTU</name>
<comment type="caution">
    <text evidence="8">The sequence shown here is derived from an EMBL/GenBank/DDBJ whole genome shotgun (WGS) entry which is preliminary data.</text>
</comment>
<dbReference type="InterPro" id="IPR051791">
    <property type="entry name" value="Pra-immunoreactive"/>
</dbReference>
<feature type="transmembrane region" description="Helical" evidence="6">
    <location>
        <begin position="58"/>
        <end position="82"/>
    </location>
</feature>
<protein>
    <submittedName>
        <fullName evidence="8">RDD family protein</fullName>
    </submittedName>
</protein>
<evidence type="ECO:0000256" key="6">
    <source>
        <dbReference type="SAM" id="Phobius"/>
    </source>
</evidence>
<evidence type="ECO:0000313" key="9">
    <source>
        <dbReference type="Proteomes" id="UP000222944"/>
    </source>
</evidence>
<comment type="subcellular location">
    <subcellularLocation>
        <location evidence="1">Cell membrane</location>
        <topology evidence="1">Multi-pass membrane protein</topology>
    </subcellularLocation>
</comment>
<accession>A0A9X7C311</accession>
<keyword evidence="3 6" id="KW-0812">Transmembrane</keyword>
<organism evidence="8 9">
    <name type="scientific">Bacillus thuringiensis</name>
    <dbReference type="NCBI Taxonomy" id="1428"/>
    <lineage>
        <taxon>Bacteria</taxon>
        <taxon>Bacillati</taxon>
        <taxon>Bacillota</taxon>
        <taxon>Bacilli</taxon>
        <taxon>Bacillales</taxon>
        <taxon>Bacillaceae</taxon>
        <taxon>Bacillus</taxon>
        <taxon>Bacillus cereus group</taxon>
    </lineage>
</organism>
<dbReference type="RefSeq" id="WP_053563720.1">
    <property type="nucleotide sequence ID" value="NZ_JBHTVI010000001.1"/>
</dbReference>
<reference evidence="8 9" key="1">
    <citation type="submission" date="2017-09" db="EMBL/GenBank/DDBJ databases">
        <title>Large-scale bioinformatics analysis of Bacillus genomes uncovers conserved roles of natural products in bacterial physiology.</title>
        <authorList>
            <consortium name="Agbiome Team Llc"/>
            <person name="Bleich R.M."/>
            <person name="Grubbs K.J."/>
            <person name="Santa Maria K.C."/>
            <person name="Allen S.E."/>
            <person name="Farag S."/>
            <person name="Shank E.A."/>
            <person name="Bowers A."/>
        </authorList>
    </citation>
    <scope>NUCLEOTIDE SEQUENCE [LARGE SCALE GENOMIC DNA]</scope>
    <source>
        <strain evidence="8 9">AFS058004</strain>
    </source>
</reference>
<evidence type="ECO:0000256" key="4">
    <source>
        <dbReference type="ARBA" id="ARBA00022989"/>
    </source>
</evidence>
<dbReference type="InterPro" id="IPR010432">
    <property type="entry name" value="RDD"/>
</dbReference>
<keyword evidence="5 6" id="KW-0472">Membrane</keyword>
<gene>
    <name evidence="8" type="ORF">CN899_02245</name>
</gene>
<dbReference type="PANTHER" id="PTHR36115:SF6">
    <property type="entry name" value="PROLINE-RICH ANTIGEN HOMOLOG"/>
    <property type="match status" value="1"/>
</dbReference>
<dbReference type="AlphaFoldDB" id="A0A9X7C311"/>
<feature type="domain" description="RDD" evidence="7">
    <location>
        <begin position="9"/>
        <end position="143"/>
    </location>
</feature>
<feature type="transmembrane region" description="Helical" evidence="6">
    <location>
        <begin position="103"/>
        <end position="130"/>
    </location>
</feature>
<keyword evidence="4 6" id="KW-1133">Transmembrane helix</keyword>
<sequence>MKLKMHRPALVMNRIGASLIDMFLISVMYGAVVAIMTGNYSAMFKRFNISLGDFRYDFAVVFILMAIYFIVLPFIWNGVTLGKKVTRIKLISLKSEKLTLQTLIIRFFVVLLPNVLLLGIPLICNVYMMLFRKDNCGFQDLITKTKIISLVK</sequence>
<proteinExistence type="predicted"/>
<dbReference type="Proteomes" id="UP000222944">
    <property type="component" value="Unassembled WGS sequence"/>
</dbReference>